<proteinExistence type="predicted"/>
<dbReference type="Gene3D" id="1.10.1200.10">
    <property type="entry name" value="ACP-like"/>
    <property type="match status" value="2"/>
</dbReference>
<dbReference type="GO" id="GO:0004312">
    <property type="term" value="F:fatty acid synthase activity"/>
    <property type="evidence" value="ECO:0007669"/>
    <property type="project" value="TreeGrafter"/>
</dbReference>
<dbReference type="Gene3D" id="3.30.70.3290">
    <property type="match status" value="2"/>
</dbReference>
<dbReference type="FunFam" id="3.40.47.10:FF:000019">
    <property type="entry name" value="Polyketide synthase type I"/>
    <property type="match status" value="2"/>
</dbReference>
<gene>
    <name evidence="13" type="ORF">FH608_011485</name>
</gene>
<dbReference type="Pfam" id="PF14765">
    <property type="entry name" value="PS-DH"/>
    <property type="match status" value="1"/>
</dbReference>
<dbReference type="Gene3D" id="3.40.366.10">
    <property type="entry name" value="Malonyl-Coenzyme A Acyl Carrier Protein, domain 2"/>
    <property type="match status" value="2"/>
</dbReference>
<dbReference type="InterPro" id="IPR018201">
    <property type="entry name" value="Ketoacyl_synth_AS"/>
</dbReference>
<evidence type="ECO:0000259" key="11">
    <source>
        <dbReference type="PROSITE" id="PS52004"/>
    </source>
</evidence>
<dbReference type="InterPro" id="IPR016035">
    <property type="entry name" value="Acyl_Trfase/lysoPLipase"/>
</dbReference>
<dbReference type="GO" id="GO:0004315">
    <property type="term" value="F:3-oxoacyl-[acyl-carrier-protein] synthase activity"/>
    <property type="evidence" value="ECO:0007669"/>
    <property type="project" value="InterPro"/>
</dbReference>
<dbReference type="GO" id="GO:0033068">
    <property type="term" value="P:macrolide biosynthetic process"/>
    <property type="evidence" value="ECO:0007669"/>
    <property type="project" value="UniProtKB-ARBA"/>
</dbReference>
<keyword evidence="3" id="KW-0596">Phosphopantetheine</keyword>
<dbReference type="InterPro" id="IPR020843">
    <property type="entry name" value="ER"/>
</dbReference>
<organism evidence="13 14">
    <name type="scientific">Nonomuraea phyllanthi</name>
    <dbReference type="NCBI Taxonomy" id="2219224"/>
    <lineage>
        <taxon>Bacteria</taxon>
        <taxon>Bacillati</taxon>
        <taxon>Actinomycetota</taxon>
        <taxon>Actinomycetes</taxon>
        <taxon>Streptosporangiales</taxon>
        <taxon>Streptosporangiaceae</taxon>
        <taxon>Nonomuraea</taxon>
    </lineage>
</organism>
<dbReference type="OrthoDB" id="4537517at2"/>
<dbReference type="Pfam" id="PF00109">
    <property type="entry name" value="ketoacyl-synt"/>
    <property type="match status" value="2"/>
</dbReference>
<dbReference type="GO" id="GO:0008270">
    <property type="term" value="F:zinc ion binding"/>
    <property type="evidence" value="ECO:0007669"/>
    <property type="project" value="InterPro"/>
</dbReference>
<dbReference type="SUPFAM" id="SSF47336">
    <property type="entry name" value="ACP-like"/>
    <property type="match status" value="2"/>
</dbReference>
<evidence type="ECO:0000259" key="10">
    <source>
        <dbReference type="PROSITE" id="PS50075"/>
    </source>
</evidence>
<keyword evidence="8" id="KW-0012">Acyltransferase</keyword>
<dbReference type="Pfam" id="PF08659">
    <property type="entry name" value="KR"/>
    <property type="match status" value="2"/>
</dbReference>
<evidence type="ECO:0000256" key="9">
    <source>
        <dbReference type="PROSITE-ProRule" id="PRU01363"/>
    </source>
</evidence>
<dbReference type="SMART" id="SM00825">
    <property type="entry name" value="PKS_KS"/>
    <property type="match status" value="2"/>
</dbReference>
<dbReference type="FunFam" id="3.40.366.10:FF:000002">
    <property type="entry name" value="Probable polyketide synthase 2"/>
    <property type="match status" value="2"/>
</dbReference>
<name>A0A5C4WR30_9ACTN</name>
<feature type="domain" description="Carrier" evidence="10">
    <location>
        <begin position="3604"/>
        <end position="3679"/>
    </location>
</feature>
<dbReference type="SMART" id="SM00823">
    <property type="entry name" value="PKS_PP"/>
    <property type="match status" value="2"/>
</dbReference>
<feature type="domain" description="Ketosynthase family 3 (KS3)" evidence="11">
    <location>
        <begin position="33"/>
        <end position="457"/>
    </location>
</feature>
<dbReference type="FunFam" id="3.40.50.720:FF:000209">
    <property type="entry name" value="Polyketide synthase Pks12"/>
    <property type="match status" value="1"/>
</dbReference>
<dbReference type="SMART" id="SM00829">
    <property type="entry name" value="PKS_ER"/>
    <property type="match status" value="1"/>
</dbReference>
<feature type="region of interest" description="N-terminal hotdog fold" evidence="9">
    <location>
        <begin position="2511"/>
        <end position="2635"/>
    </location>
</feature>
<dbReference type="SUPFAM" id="SSF55048">
    <property type="entry name" value="Probable ACP-binding domain of malonyl-CoA ACP transacylase"/>
    <property type="match status" value="2"/>
</dbReference>
<sequence>MSNEQVLRDYLKRATADLRQTRRLLREAEEREHEPIAIVGMSCRFPGGADTPEDLWRLLVTGEDALTDFPGDRGWDVEDIYHPEPGQAGKTCTRRGGFLHDAGDFDAGFFGISPREALAMDPQQRLLLESSWELFERAGIDPTTVRGGQTGVFLGVIFQGYGPRPSDPGEDLEGYLLTGGTTSVASGRVAYTFGLEGPAVTIDTACSSSLVALHLAVQALRKGECSTALVGGVTVMSTPGIFLEMSRQRGLALDGRCKAFAAAADGTGFSDGLGLILLERLSDARRNGHHVLAVVRGSAINQDGASNGLTAPSGPAQERAIEQALADACLTTADVDAVEAHGTGTTLGDPIEARALLATYGQGRETPVLLGSVKSNIGHTQAAAGVAGVIKMVLAMRNGVLPRTLHVDEPSPHVDWASGAVELLTDNQPWPETGRPRRAAVSAFGISGTNAHVILEQAPPATEPATDPSAPQPAATTAGPVTVADPVTVAGPASTAGPAVESASAAAHEVGVLPWVLSARSERALRDQAAQLLDAVHAGPEPAPADIGAALVATRATLDHRAVVLAADREGLLAGLRAVAAGESSADGATVVHGLAGDTGQVAFVFPGQGSQWAGMAVDLLDSSETFAASIRSCEAALRPYVGWSLTGVLRGAPGEPSLERVDVVQPVLFAVMVALARLWQSYGVTPDAVVGHSQGEIAAAHVAGALTLDDAAKIVALRSKALVALAGTGGMMSLALPAAEARILLERWDGRVEVAAVNGPRATVVAGDPGALDELAAHCESAGVRARRIPVDYASHSAHVETIEEDLLRTLDGITPSASAVAFYSTVTGERLDTTTLDAAYWYRNLRHTVDLDGAVRALRRDGYGVFVESSPHPVLVAGLQEILDDVPADAPAVVTGSLRRDQPGWERFLASMADLHVRGGRVDWRAVLDGSGPVNWEEIVSGPGRVELPTYPFQRTRYWLDARAAAGHPDDVLFWDAVEREDIEALAGTLEVDGASLDAVVPALSSWRRRRTGGKAANGRRYRVSWRPTPDTGPATLTGTWLVLTPGSGVPGAGGRVPGGGAAAFGDVGRDARAVADALARHGAVVITAALAEPTAEGVRELVAGHDLAGVVSLLPLDERPHPVHESLTRGLTGTLALVHGLAGLDIPVWSLTRGAVRLPGTDAVENVRPAQAPVWGLARVAAVEHPGSWGGLADLPAELDDAALDRLCAAVAGTGGEDQIAIRPSGAFIRRLVRAAPGHATPTRTDTGGWRPDGTVLVTGGTGGLGAHVARWLADLGAEHIVLAGRRGADAPGAAELEAELRERGSQVTVAACDVADRATLAALIDGQTADGTPIRAVFHAANVLDDGPVAELDPGRIAAIAQAKITAAATLDELTRGLDLSAFVVFSALSGVLGLPGQGGQAAGNAYLDALADRRRAAGLPATSVAWGPWSGAGRDADEAIAELRLRHGVPPIPAGQAIEALQQALDGGETALVVADIDWERFFLAFTASRRRPLIEDVPEVRALLEAGAGGQTEPVSALAARLAGLTEKEQDEIVLDAVRDQVAAVLRHATADEVRSDTAFKEAGFDSITGVELRNRLGNLTGLTLPATLVFDYPNPVALARFLRAELAGSSERAAVVTSAAVAADDDPIAIVGMSCRFPGGVASPEDLWRLVADGVDAVSPFPTDRGWDLDGLYDPDPDSTGKSYTREGGFLERPAHFDAGFFGISPREAMATDPQQRLLLETAWEAFERAGVDPASLRGSRTGVFVGLTYQDYSARLHEAPDGYEGHLMIGNTPSVASGRLSYVYGLEGPAVTVDTACSSSLVALHLAAQALRNGECSLALAGGVVVMATPAMFVEFSRQRGLAADGRCKAFSAAADGFGASEGVGLLLVERLSDAERNGHQVLAIVRGSAVNQDGASNGLSAPNGPSQQRVIRAALASAGLQAGDVDAVEGHGTGTPLGDPIEAQALLATYGQDREEPLWLGSLKSNIGHAQAAAGVGGIIKMVMAMRHGVLPKTLHADEPSPHVDWASGAVELLTEAREWPETGRPRRAAVSSFGISGTNAHVILEQGPAPAVASGGGVVPWILSAKSAGALRELGERLSVVEADPAAVASALAARARFEHRAVVVGADGAQLRAGLAALASDGSAAQVVRGVANVGGKRVFVFPGQGSQWVGMAGELWDGCPVFAEEMRACQEALAPHVGWELREVIGDPAALERVDVVQPVLFAVMVSLARVWRWLGVAPDAVVGHSQGEIAAAYVAGGLSLEDAAKVVALRSRALRAIAGRGAMASVALSADQVRARWGERISVAVINGPSATVVAGDVDAVEEVLLECEVDGVRARRVEVDYASHSAHVAAIEEDLAGLLEGLSPQTGSVPFYSTVTGAVLDTAELDAGYWYRNLRQAVEFEQAVRGLVADGHRAFVEVSPHPVLTMGIQQILEAVDIEGAVTGTLRRGEGDLRRVLLSLADAHTQGVDVDWTPVLPASGSAVVAELPTYPFQHERYWLEAPAGTGDATGLGLEAAAHPLLGAAVPLADGQGLLFTGRLSLRAHPWLAGHAVQGTVLLPGTAFVDLAIHAGDHAGCGRIDELTLQAPLVLPADAAVQLQVTVGAPDAAGRRAIGVHSRPSNALDQDWTCHATGLLAPADATEPAPMTAWPPPGAERIPIEEFYERLRATGLDYGTAFQGLRAAWRSGDDLFTEVALPEGDVDGYGIHPALLDAALHGIGLGALAEHGENTGLMLPFSWTDVTLHATSATGLRVRLSPAGANAVSLELADPGGLPVASVGTLAMRPVIKERLGSHHDARFTVDWQHIQPPADAVPGDWAILGADIFGIGTAAHAETGAAAYATPAEAAAARPDTVFVCCDTSSASGSCDGSSGVCAGTSGGCGGSACGDGIAPAARAGVERLLGILRDWLAAPESAATRLAVVTRGAVATAAAEPVTDLAASAAWGLIRSAQSEHPDRFVLLDLDGRHESALAIPAALASGESQLAVRAGRLYTPRIARTTARPALVPPDGVAEWRLEMREKGDFDAMSLAPSPEAAQAPAAGQVRLAVRAAGLNFRDVVMALGMVPDDGRPLTTEGAGVVLEVGDGVTGFAPGDRVMGLLSGGVGPVSVADHRLLARVPAGWTFAEAAAAPAAFLTAYYALRDLAGIRRGESLLLHAAAGGVGQAALQLARHWGVEVYGTASSGKWATLRGQGLDDDHLASSRSLDFEERFRAVTGGRGVDVVLNSLAGEFVDASARLLAPGGRFIEMGKTDIRDAAVFPDHHYQAFDLMDPGPEHIQHLLSELGELFEAEILTPLPVTAWDIRRAPEAFRYLSQARNVGKVVLTVPAALDPEGAVLITGGTGVLGAALARHLVIERGVRHLVLTGRSGGGAELVAELEAAGARARVVACDAADREAMTGLLAEIRSERPLTGVVHAAGVLDDATVENLTARQVERVLRPKVDAAWNLHRLTRHDDLAVFALFSSAAGILGNAGQGNYAAANAFLDALAVHRAGTGLPATSLAWGLWAQATAMTGHLDTADRARIARSGVLPFTVDEGLALFDAAIGGEASLAVLSRFDLAGLRRSAAAGALAPVLRALAGGPARRTAGGAVDRDTLAERLSGLDPDERRAYVLDLVRGHVAVILGHAGPESVEPGRVFKELGFDSLSAVEFRNRLNAATGLRLPSTLVFDHPTVADLADHLLAEIAPDAPGTSVLAEIARLEAGWALAPFDDETRATVVARLHELIAQVGAPGDDGAAERISDATDDEIFDFIDNELGIS</sequence>
<dbReference type="SUPFAM" id="SSF50129">
    <property type="entry name" value="GroES-like"/>
    <property type="match status" value="1"/>
</dbReference>
<dbReference type="FunFam" id="1.10.1200.10:FF:000007">
    <property type="entry name" value="Probable polyketide synthase pks17"/>
    <property type="match status" value="2"/>
</dbReference>
<dbReference type="Gene3D" id="3.10.129.110">
    <property type="entry name" value="Polyketide synthase dehydratase"/>
    <property type="match status" value="1"/>
</dbReference>
<dbReference type="InterPro" id="IPR049551">
    <property type="entry name" value="PKS_DH_C"/>
</dbReference>
<dbReference type="InterPro" id="IPR036291">
    <property type="entry name" value="NAD(P)-bd_dom_sf"/>
</dbReference>
<dbReference type="PROSITE" id="PS00012">
    <property type="entry name" value="PHOSPHOPANTETHEINE"/>
    <property type="match status" value="1"/>
</dbReference>
<dbReference type="NCBIfam" id="NF045894">
    <property type="entry name" value="PKS_plus_SDR"/>
    <property type="match status" value="1"/>
</dbReference>
<dbReference type="PROSITE" id="PS52004">
    <property type="entry name" value="KS3_2"/>
    <property type="match status" value="2"/>
</dbReference>
<dbReference type="PROSITE" id="PS01162">
    <property type="entry name" value="QOR_ZETA_CRYSTAL"/>
    <property type="match status" value="1"/>
</dbReference>
<dbReference type="Gene3D" id="3.40.50.720">
    <property type="entry name" value="NAD(P)-binding Rossmann-like Domain"/>
    <property type="match status" value="2"/>
</dbReference>
<feature type="active site" description="Proton donor; for dehydratase activity" evidence="9">
    <location>
        <position position="2705"/>
    </location>
</feature>
<dbReference type="InterPro" id="IPR020841">
    <property type="entry name" value="PKS_Beta-ketoAc_synthase_dom"/>
</dbReference>
<dbReference type="Pfam" id="PF00698">
    <property type="entry name" value="Acyl_transf_1"/>
    <property type="match status" value="2"/>
</dbReference>
<dbReference type="Pfam" id="PF22953">
    <property type="entry name" value="SpnB_Rossmann"/>
    <property type="match status" value="1"/>
</dbReference>
<evidence type="ECO:0000256" key="1">
    <source>
        <dbReference type="ARBA" id="ARBA00001957"/>
    </source>
</evidence>
<dbReference type="GO" id="GO:0006633">
    <property type="term" value="P:fatty acid biosynthetic process"/>
    <property type="evidence" value="ECO:0007669"/>
    <property type="project" value="InterPro"/>
</dbReference>
<dbReference type="GO" id="GO:0016491">
    <property type="term" value="F:oxidoreductase activity"/>
    <property type="evidence" value="ECO:0007669"/>
    <property type="project" value="InterPro"/>
</dbReference>
<dbReference type="InterPro" id="IPR020807">
    <property type="entry name" value="PKS_DH"/>
</dbReference>
<keyword evidence="7" id="KW-0511">Multifunctional enzyme</keyword>
<dbReference type="CDD" id="cd08956">
    <property type="entry name" value="KR_3_FAS_SDR_x"/>
    <property type="match status" value="1"/>
</dbReference>
<dbReference type="InterPro" id="IPR016036">
    <property type="entry name" value="Malonyl_transacylase_ACP-bd"/>
</dbReference>
<keyword evidence="14" id="KW-1185">Reference proteome</keyword>
<dbReference type="InterPro" id="IPR041618">
    <property type="entry name" value="PKS_DE"/>
</dbReference>
<dbReference type="InterPro" id="IPR042104">
    <property type="entry name" value="PKS_dehydratase_sf"/>
</dbReference>
<evidence type="ECO:0000256" key="2">
    <source>
        <dbReference type="ARBA" id="ARBA00004792"/>
    </source>
</evidence>
<evidence type="ECO:0000313" key="13">
    <source>
        <dbReference type="EMBL" id="KAB8196069.1"/>
    </source>
</evidence>
<keyword evidence="4" id="KW-0597">Phosphoprotein</keyword>
<dbReference type="InterPro" id="IPR020806">
    <property type="entry name" value="PKS_PP-bd"/>
</dbReference>
<dbReference type="Proteomes" id="UP000312512">
    <property type="component" value="Unassembled WGS sequence"/>
</dbReference>
<dbReference type="SMART" id="SM00822">
    <property type="entry name" value="PKS_KR"/>
    <property type="match status" value="2"/>
</dbReference>
<dbReference type="InterPro" id="IPR032821">
    <property type="entry name" value="PKS_assoc"/>
</dbReference>
<dbReference type="Pfam" id="PF21089">
    <property type="entry name" value="PKS_DH_N"/>
    <property type="match status" value="1"/>
</dbReference>
<dbReference type="FunFam" id="3.90.180.10:FF:000032">
    <property type="entry name" value="Probable polyketide synthase pks1"/>
    <property type="match status" value="1"/>
</dbReference>
<dbReference type="Pfam" id="PF08990">
    <property type="entry name" value="Docking"/>
    <property type="match status" value="1"/>
</dbReference>
<evidence type="ECO:0000256" key="5">
    <source>
        <dbReference type="ARBA" id="ARBA00022679"/>
    </source>
</evidence>
<feature type="domain" description="PKS/mFAS DH" evidence="12">
    <location>
        <begin position="2511"/>
        <end position="2785"/>
    </location>
</feature>
<dbReference type="InterPro" id="IPR011032">
    <property type="entry name" value="GroES-like_sf"/>
</dbReference>
<dbReference type="SMART" id="SM00826">
    <property type="entry name" value="PKS_DH"/>
    <property type="match status" value="1"/>
</dbReference>
<comment type="caution">
    <text evidence="13">The sequence shown here is derived from an EMBL/GenBank/DDBJ whole genome shotgun (WGS) entry which is preliminary data.</text>
</comment>
<dbReference type="InterPro" id="IPR002364">
    <property type="entry name" value="Quin_OxRdtase/zeta-crystal_CS"/>
</dbReference>
<dbReference type="SMART" id="SM00827">
    <property type="entry name" value="PKS_AT"/>
    <property type="match status" value="2"/>
</dbReference>
<dbReference type="InterPro" id="IPR015083">
    <property type="entry name" value="NorB/c/GfsB-D-like_docking"/>
</dbReference>
<dbReference type="Gene3D" id="3.40.50.11460">
    <property type="match status" value="1"/>
</dbReference>
<dbReference type="Pfam" id="PF22621">
    <property type="entry name" value="CurL-like_PKS_C"/>
    <property type="match status" value="1"/>
</dbReference>
<evidence type="ECO:0000256" key="6">
    <source>
        <dbReference type="ARBA" id="ARBA00023194"/>
    </source>
</evidence>
<dbReference type="RefSeq" id="WP_139630386.1">
    <property type="nucleotide sequence ID" value="NZ_VDLX02000003.1"/>
</dbReference>
<dbReference type="Pfam" id="PF16197">
    <property type="entry name" value="KAsynt_C_assoc"/>
    <property type="match status" value="2"/>
</dbReference>
<dbReference type="PROSITE" id="PS50075">
    <property type="entry name" value="CARRIER"/>
    <property type="match status" value="2"/>
</dbReference>
<evidence type="ECO:0000259" key="12">
    <source>
        <dbReference type="PROSITE" id="PS52019"/>
    </source>
</evidence>
<feature type="active site" description="Proton acceptor; for dehydratase activity" evidence="9">
    <location>
        <position position="2543"/>
    </location>
</feature>
<accession>A0A5C4WR30</accession>
<dbReference type="Pfam" id="PF08240">
    <property type="entry name" value="ADH_N"/>
    <property type="match status" value="1"/>
</dbReference>
<dbReference type="CDD" id="cd05195">
    <property type="entry name" value="enoyl_red"/>
    <property type="match status" value="1"/>
</dbReference>
<dbReference type="InterPro" id="IPR049900">
    <property type="entry name" value="PKS_mFAS_DH"/>
</dbReference>
<dbReference type="InterPro" id="IPR001227">
    <property type="entry name" value="Ac_transferase_dom_sf"/>
</dbReference>
<dbReference type="Gene3D" id="3.90.180.10">
    <property type="entry name" value="Medium-chain alcohol dehydrogenases, catalytic domain"/>
    <property type="match status" value="1"/>
</dbReference>
<evidence type="ECO:0000256" key="8">
    <source>
        <dbReference type="ARBA" id="ARBA00023315"/>
    </source>
</evidence>
<dbReference type="PROSITE" id="PS52019">
    <property type="entry name" value="PKS_MFAS_DH"/>
    <property type="match status" value="1"/>
</dbReference>
<dbReference type="GO" id="GO:0031177">
    <property type="term" value="F:phosphopantetheine binding"/>
    <property type="evidence" value="ECO:0007669"/>
    <property type="project" value="InterPro"/>
</dbReference>
<evidence type="ECO:0000313" key="14">
    <source>
        <dbReference type="Proteomes" id="UP000312512"/>
    </source>
</evidence>
<evidence type="ECO:0000256" key="7">
    <source>
        <dbReference type="ARBA" id="ARBA00023268"/>
    </source>
</evidence>
<dbReference type="InterPro" id="IPR050091">
    <property type="entry name" value="PKS_NRPS_Biosynth_Enz"/>
</dbReference>
<comment type="cofactor">
    <cofactor evidence="1">
        <name>pantetheine 4'-phosphate</name>
        <dbReference type="ChEBI" id="CHEBI:47942"/>
    </cofactor>
</comment>
<keyword evidence="6" id="KW-0045">Antibiotic biosynthesis</keyword>
<dbReference type="CDD" id="cd00833">
    <property type="entry name" value="PKS"/>
    <property type="match status" value="2"/>
</dbReference>
<dbReference type="SUPFAM" id="SSF52151">
    <property type="entry name" value="FabD/lysophospholipase-like"/>
    <property type="match status" value="2"/>
</dbReference>
<dbReference type="InterPro" id="IPR057326">
    <property type="entry name" value="KR_dom"/>
</dbReference>
<feature type="region of interest" description="C-terminal hotdog fold" evidence="9">
    <location>
        <begin position="2647"/>
        <end position="2785"/>
    </location>
</feature>
<dbReference type="InterPro" id="IPR014031">
    <property type="entry name" value="Ketoacyl_synth_C"/>
</dbReference>
<dbReference type="SUPFAM" id="SSF51735">
    <property type="entry name" value="NAD(P)-binding Rossmann-fold domains"/>
    <property type="match status" value="5"/>
</dbReference>
<protein>
    <submittedName>
        <fullName evidence="13">SDR family NAD(P)-dependent oxidoreductase</fullName>
    </submittedName>
</protein>
<dbReference type="PANTHER" id="PTHR43775">
    <property type="entry name" value="FATTY ACID SYNTHASE"/>
    <property type="match status" value="1"/>
</dbReference>
<dbReference type="InterPro" id="IPR049552">
    <property type="entry name" value="PKS_DH_N"/>
</dbReference>
<dbReference type="InterPro" id="IPR006162">
    <property type="entry name" value="Ppantetheine_attach_site"/>
</dbReference>
<dbReference type="Gene3D" id="3.40.47.10">
    <property type="match status" value="2"/>
</dbReference>
<dbReference type="Pfam" id="PF13602">
    <property type="entry name" value="ADH_zinc_N_2"/>
    <property type="match status" value="1"/>
</dbReference>
<dbReference type="InterPro" id="IPR013154">
    <property type="entry name" value="ADH-like_N"/>
</dbReference>
<dbReference type="Pfam" id="PF18369">
    <property type="entry name" value="PKS_DE"/>
    <property type="match status" value="1"/>
</dbReference>
<dbReference type="CDD" id="cd08952">
    <property type="entry name" value="KR_1_SDR_x"/>
    <property type="match status" value="1"/>
</dbReference>
<reference evidence="13 14" key="1">
    <citation type="submission" date="2019-10" db="EMBL/GenBank/DDBJ databases">
        <title>Nonomuraea sp. nov., isolated from Phyllanthus amarus.</title>
        <authorList>
            <person name="Klykleung N."/>
            <person name="Tanasupawat S."/>
        </authorList>
    </citation>
    <scope>NUCLEOTIDE SEQUENCE [LARGE SCALE GENOMIC DNA]</scope>
    <source>
        <strain evidence="13 14">PA1-10</strain>
    </source>
</reference>
<dbReference type="Gene3D" id="6.10.140.1830">
    <property type="match status" value="1"/>
</dbReference>
<dbReference type="SMART" id="SM01294">
    <property type="entry name" value="PKS_PP_betabranch"/>
    <property type="match status" value="2"/>
</dbReference>
<dbReference type="Pfam" id="PF02801">
    <property type="entry name" value="Ketoacyl-synt_C"/>
    <property type="match status" value="2"/>
</dbReference>
<dbReference type="PROSITE" id="PS00606">
    <property type="entry name" value="KS3_1"/>
    <property type="match status" value="2"/>
</dbReference>
<feature type="domain" description="Ketosynthase family 3 (KS3)" evidence="11">
    <location>
        <begin position="1632"/>
        <end position="2056"/>
    </location>
</feature>
<dbReference type="InterPro" id="IPR013968">
    <property type="entry name" value="PKS_KR"/>
</dbReference>
<dbReference type="InterPro" id="IPR036736">
    <property type="entry name" value="ACP-like_sf"/>
</dbReference>
<feature type="domain" description="Carrier" evidence="10">
    <location>
        <begin position="1538"/>
        <end position="1613"/>
    </location>
</feature>
<dbReference type="Pfam" id="PF00550">
    <property type="entry name" value="PP-binding"/>
    <property type="match status" value="2"/>
</dbReference>
<dbReference type="SUPFAM" id="SSF53901">
    <property type="entry name" value="Thiolase-like"/>
    <property type="match status" value="2"/>
</dbReference>
<dbReference type="InterPro" id="IPR009081">
    <property type="entry name" value="PP-bd_ACP"/>
</dbReference>
<comment type="pathway">
    <text evidence="2">Antibiotic biosynthesis.</text>
</comment>
<dbReference type="PANTHER" id="PTHR43775:SF51">
    <property type="entry name" value="INACTIVE PHENOLPHTHIOCEROL SYNTHESIS POLYKETIDE SYNTHASE TYPE I PKS1-RELATED"/>
    <property type="match status" value="1"/>
</dbReference>
<keyword evidence="5" id="KW-0808">Transferase</keyword>
<dbReference type="InterPro" id="IPR014043">
    <property type="entry name" value="Acyl_transferase_dom"/>
</dbReference>
<dbReference type="InterPro" id="IPR014030">
    <property type="entry name" value="Ketoacyl_synth_N"/>
</dbReference>
<evidence type="ECO:0000256" key="3">
    <source>
        <dbReference type="ARBA" id="ARBA00022450"/>
    </source>
</evidence>
<dbReference type="InterPro" id="IPR016039">
    <property type="entry name" value="Thiolase-like"/>
</dbReference>
<evidence type="ECO:0000256" key="4">
    <source>
        <dbReference type="ARBA" id="ARBA00022553"/>
    </source>
</evidence>
<dbReference type="EMBL" id="VDLX02000003">
    <property type="protein sequence ID" value="KAB8196069.1"/>
    <property type="molecule type" value="Genomic_DNA"/>
</dbReference>
<dbReference type="InterPro" id="IPR055123">
    <property type="entry name" value="SpnB-like_Rossmann"/>
</dbReference>